<dbReference type="EMBL" id="CM009751">
    <property type="protein sequence ID" value="PUZ65554.1"/>
    <property type="molecule type" value="Genomic_DNA"/>
</dbReference>
<sequence length="81" mass="8792">MRGAGLGGGRGGRVGRRGLVRHAEQDTRPPIACRVVSSVVGCRANTFPACDFGFTMFSPLSSLISFPRQLFFPYIAPYLMI</sequence>
<accession>A0A2T7ECJ5</accession>
<dbReference type="Gramene" id="PUZ65554">
    <property type="protein sequence ID" value="PUZ65554"/>
    <property type="gene ID" value="GQ55_3G233100"/>
</dbReference>
<dbReference type="Proteomes" id="UP000244336">
    <property type="component" value="Chromosome 3"/>
</dbReference>
<name>A0A2T7ECJ5_9POAL</name>
<keyword evidence="3" id="KW-1185">Reference proteome</keyword>
<evidence type="ECO:0000313" key="2">
    <source>
        <dbReference type="EMBL" id="PUZ65554.1"/>
    </source>
</evidence>
<evidence type="ECO:0000256" key="1">
    <source>
        <dbReference type="SAM" id="MobiDB-lite"/>
    </source>
</evidence>
<reference evidence="2 3" key="1">
    <citation type="submission" date="2018-04" db="EMBL/GenBank/DDBJ databases">
        <title>WGS assembly of Panicum hallii var. hallii HAL2.</title>
        <authorList>
            <person name="Lovell J."/>
            <person name="Jenkins J."/>
            <person name="Lowry D."/>
            <person name="Mamidi S."/>
            <person name="Sreedasyam A."/>
            <person name="Weng X."/>
            <person name="Barry K."/>
            <person name="Bonette J."/>
            <person name="Campitelli B."/>
            <person name="Daum C."/>
            <person name="Gordon S."/>
            <person name="Gould B."/>
            <person name="Lipzen A."/>
            <person name="MacQueen A."/>
            <person name="Palacio-Mejia J."/>
            <person name="Plott C."/>
            <person name="Shakirov E."/>
            <person name="Shu S."/>
            <person name="Yoshinaga Y."/>
            <person name="Zane M."/>
            <person name="Rokhsar D."/>
            <person name="Grimwood J."/>
            <person name="Schmutz J."/>
            <person name="Juenger T."/>
        </authorList>
    </citation>
    <scope>NUCLEOTIDE SEQUENCE [LARGE SCALE GENOMIC DNA]</scope>
    <source>
        <strain evidence="3">cv. HAL2</strain>
    </source>
</reference>
<evidence type="ECO:0000313" key="3">
    <source>
        <dbReference type="Proteomes" id="UP000244336"/>
    </source>
</evidence>
<gene>
    <name evidence="2" type="ORF">GQ55_3G233100</name>
</gene>
<protein>
    <submittedName>
        <fullName evidence="2">Uncharacterized protein</fullName>
    </submittedName>
</protein>
<feature type="compositionally biased region" description="Gly residues" evidence="1">
    <location>
        <begin position="1"/>
        <end position="12"/>
    </location>
</feature>
<dbReference type="AlphaFoldDB" id="A0A2T7ECJ5"/>
<feature type="region of interest" description="Disordered" evidence="1">
    <location>
        <begin position="1"/>
        <end position="23"/>
    </location>
</feature>
<proteinExistence type="predicted"/>
<organism evidence="2 3">
    <name type="scientific">Panicum hallii var. hallii</name>
    <dbReference type="NCBI Taxonomy" id="1504633"/>
    <lineage>
        <taxon>Eukaryota</taxon>
        <taxon>Viridiplantae</taxon>
        <taxon>Streptophyta</taxon>
        <taxon>Embryophyta</taxon>
        <taxon>Tracheophyta</taxon>
        <taxon>Spermatophyta</taxon>
        <taxon>Magnoliopsida</taxon>
        <taxon>Liliopsida</taxon>
        <taxon>Poales</taxon>
        <taxon>Poaceae</taxon>
        <taxon>PACMAD clade</taxon>
        <taxon>Panicoideae</taxon>
        <taxon>Panicodae</taxon>
        <taxon>Paniceae</taxon>
        <taxon>Panicinae</taxon>
        <taxon>Panicum</taxon>
        <taxon>Panicum sect. Panicum</taxon>
    </lineage>
</organism>